<accession>A0A316EGN4</accession>
<evidence type="ECO:0000256" key="1">
    <source>
        <dbReference type="SAM" id="Phobius"/>
    </source>
</evidence>
<keyword evidence="3" id="KW-1185">Reference proteome</keyword>
<keyword evidence="1" id="KW-1133">Transmembrane helix</keyword>
<organism evidence="2 3">
    <name type="scientific">Arcicella aurantiaca</name>
    <dbReference type="NCBI Taxonomy" id="591202"/>
    <lineage>
        <taxon>Bacteria</taxon>
        <taxon>Pseudomonadati</taxon>
        <taxon>Bacteroidota</taxon>
        <taxon>Cytophagia</taxon>
        <taxon>Cytophagales</taxon>
        <taxon>Flectobacillaceae</taxon>
        <taxon>Arcicella</taxon>
    </lineage>
</organism>
<dbReference type="SUPFAM" id="SSF49299">
    <property type="entry name" value="PKD domain"/>
    <property type="match status" value="1"/>
</dbReference>
<evidence type="ECO:0008006" key="4">
    <source>
        <dbReference type="Google" id="ProtNLM"/>
    </source>
</evidence>
<gene>
    <name evidence="2" type="ORF">LV89_00326</name>
</gene>
<comment type="caution">
    <text evidence="2">The sequence shown here is derived from an EMBL/GenBank/DDBJ whole genome shotgun (WGS) entry which is preliminary data.</text>
</comment>
<proteinExistence type="predicted"/>
<keyword evidence="1" id="KW-0472">Membrane</keyword>
<dbReference type="Gene3D" id="2.60.40.10">
    <property type="entry name" value="Immunoglobulins"/>
    <property type="match status" value="1"/>
</dbReference>
<evidence type="ECO:0000313" key="2">
    <source>
        <dbReference type="EMBL" id="PWK29485.1"/>
    </source>
</evidence>
<name>A0A316EGN4_9BACT</name>
<reference evidence="2 3" key="1">
    <citation type="submission" date="2018-05" db="EMBL/GenBank/DDBJ databases">
        <title>Genomic Encyclopedia of Archaeal and Bacterial Type Strains, Phase II (KMG-II): from individual species to whole genera.</title>
        <authorList>
            <person name="Goeker M."/>
        </authorList>
    </citation>
    <scope>NUCLEOTIDE SEQUENCE [LARGE SCALE GENOMIC DNA]</scope>
    <source>
        <strain evidence="2 3">DSM 22214</strain>
    </source>
</reference>
<dbReference type="AlphaFoldDB" id="A0A316EGN4"/>
<dbReference type="EMBL" id="QGGO01000001">
    <property type="protein sequence ID" value="PWK29485.1"/>
    <property type="molecule type" value="Genomic_DNA"/>
</dbReference>
<keyword evidence="1" id="KW-0812">Transmembrane</keyword>
<feature type="transmembrane region" description="Helical" evidence="1">
    <location>
        <begin position="15"/>
        <end position="35"/>
    </location>
</feature>
<evidence type="ECO:0000313" key="3">
    <source>
        <dbReference type="Proteomes" id="UP000245489"/>
    </source>
</evidence>
<dbReference type="InterPro" id="IPR035986">
    <property type="entry name" value="PKD_dom_sf"/>
</dbReference>
<dbReference type="InterPro" id="IPR013783">
    <property type="entry name" value="Ig-like_fold"/>
</dbReference>
<protein>
    <recommendedName>
        <fullName evidence="4">Ig-like domain-containing protein</fullName>
    </recommendedName>
</protein>
<dbReference type="Proteomes" id="UP000245489">
    <property type="component" value="Unassembled WGS sequence"/>
</dbReference>
<feature type="transmembrane region" description="Helical" evidence="1">
    <location>
        <begin position="47"/>
        <end position="65"/>
    </location>
</feature>
<sequence>MKKDYTNQSLTKGSFAAYCLLLIFKILCIPTKDSFHFNFYVRKTKWIHSLVFTIVVMILSNGTVFQSHAQCTNCTYTAPSGGTNFNLNGNETLCITANTSNLGWNMNGSGNKICLATGVVWDQPFGGNLQAGTVIEVYGTLNLGNGFNVNGTPPNAIINVHAGATLNHTGGFGNGVTINNDGIVNFTSTSNIDVTGSFVLNNSSTGTVNALTTTNFKLGNNATINNDGTIHLANFENEEGYLNNNATGVFIVDRSMNNHGAFINNGDFQLPCNTLSGAAGATTCSFRVGDKGVGKEFISNTCIKVLNGNVTFDGPGTLNSGFEIGDGYNLTLNKTVSGTNGSFLVKGGTSTINLSGSYIGTNMKFYDVNTAGNSFDSNFGNNASSFTVSSSAGCSAVVACTPPTNVTAGSNSPVVEGGTINLTSSSTGGTSYAWSGPNSFSSSLQNPSIASATASMSGTYTVTITSSGTCTATATTLVNITTACTPPTVTATVNQATCTGAVANNDAKISFTTSIGDKYGISVGATYTGSGYAGAASITTGGGNLTGISNPNTSTQYTIRVFNGSDACFKDTVVTLNPKICIAPCESKCNPLKVVINH</sequence>